<dbReference type="RefSeq" id="WP_239513007.1">
    <property type="nucleotide sequence ID" value="NZ_JBFAUJ010000028.1"/>
</dbReference>
<accession>A0ABV3L005</accession>
<comment type="caution">
    <text evidence="1">The sequence shown here is derived from an EMBL/GenBank/DDBJ whole genome shotgun (WGS) entry which is preliminary data.</text>
</comment>
<gene>
    <name evidence="1" type="ORF">AB0470_35750</name>
</gene>
<protein>
    <submittedName>
        <fullName evidence="1">Uncharacterized protein</fullName>
    </submittedName>
</protein>
<sequence length="90" mass="10143">MGQDTKENADAYERIVRGQVIPGIEARRIHWRAAALLEQIVLLRPLPARNELRWQLGDVLERGTLQRFLDLPPGAVPSVRREKPEGPSGP</sequence>
<proteinExistence type="predicted"/>
<organism evidence="1 2">
    <name type="scientific">Streptomyces griseosporeus</name>
    <dbReference type="NCBI Taxonomy" id="1910"/>
    <lineage>
        <taxon>Bacteria</taxon>
        <taxon>Bacillati</taxon>
        <taxon>Actinomycetota</taxon>
        <taxon>Actinomycetes</taxon>
        <taxon>Kitasatosporales</taxon>
        <taxon>Streptomycetaceae</taxon>
        <taxon>Streptomyces</taxon>
    </lineage>
</organism>
<dbReference type="EMBL" id="JBFAUJ010000028">
    <property type="protein sequence ID" value="MEV8464900.1"/>
    <property type="molecule type" value="Genomic_DNA"/>
</dbReference>
<dbReference type="Proteomes" id="UP001553148">
    <property type="component" value="Unassembled WGS sequence"/>
</dbReference>
<evidence type="ECO:0000313" key="1">
    <source>
        <dbReference type="EMBL" id="MEV8464900.1"/>
    </source>
</evidence>
<keyword evidence="2" id="KW-1185">Reference proteome</keyword>
<reference evidence="1 2" key="1">
    <citation type="submission" date="2024-06" db="EMBL/GenBank/DDBJ databases">
        <title>The Natural Products Discovery Center: Release of the First 8490 Sequenced Strains for Exploring Actinobacteria Biosynthetic Diversity.</title>
        <authorList>
            <person name="Kalkreuter E."/>
            <person name="Kautsar S.A."/>
            <person name="Yang D."/>
            <person name="Bader C.D."/>
            <person name="Teijaro C.N."/>
            <person name="Fluegel L."/>
            <person name="Davis C.M."/>
            <person name="Simpson J.R."/>
            <person name="Lauterbach L."/>
            <person name="Steele A.D."/>
            <person name="Gui C."/>
            <person name="Meng S."/>
            <person name="Li G."/>
            <person name="Viehrig K."/>
            <person name="Ye F."/>
            <person name="Su P."/>
            <person name="Kiefer A.F."/>
            <person name="Nichols A."/>
            <person name="Cepeda A.J."/>
            <person name="Yan W."/>
            <person name="Fan B."/>
            <person name="Jiang Y."/>
            <person name="Adhikari A."/>
            <person name="Zheng C.-J."/>
            <person name="Schuster L."/>
            <person name="Cowan T.M."/>
            <person name="Smanski M.J."/>
            <person name="Chevrette M.G."/>
            <person name="De Carvalho L.P.S."/>
            <person name="Shen B."/>
        </authorList>
    </citation>
    <scope>NUCLEOTIDE SEQUENCE [LARGE SCALE GENOMIC DNA]</scope>
    <source>
        <strain evidence="1 2">NPDC052360</strain>
    </source>
</reference>
<name>A0ABV3L005_STRGS</name>
<evidence type="ECO:0000313" key="2">
    <source>
        <dbReference type="Proteomes" id="UP001553148"/>
    </source>
</evidence>